<protein>
    <submittedName>
        <fullName evidence="2">Uncharacterized protein</fullName>
    </submittedName>
</protein>
<evidence type="ECO:0000313" key="2">
    <source>
        <dbReference type="EMBL" id="QBD80611.1"/>
    </source>
</evidence>
<feature type="transmembrane region" description="Helical" evidence="1">
    <location>
        <begin position="6"/>
        <end position="30"/>
    </location>
</feature>
<dbReference type="RefSeq" id="WP_129891675.1">
    <property type="nucleotide sequence ID" value="NZ_CP035758.1"/>
</dbReference>
<dbReference type="OrthoDB" id="166099at2"/>
<dbReference type="EMBL" id="CP035758">
    <property type="protein sequence ID" value="QBD80611.1"/>
    <property type="molecule type" value="Genomic_DNA"/>
</dbReference>
<keyword evidence="1" id="KW-1133">Transmembrane helix</keyword>
<dbReference type="KEGG" id="kbs:EPA93_33415"/>
<accession>A0A4V0YZR2</accession>
<dbReference type="AlphaFoldDB" id="A0A4V0YZR2"/>
<keyword evidence="1" id="KW-0472">Membrane</keyword>
<evidence type="ECO:0000256" key="1">
    <source>
        <dbReference type="SAM" id="Phobius"/>
    </source>
</evidence>
<organism evidence="2 3">
    <name type="scientific">Ktedonosporobacter rubrisoli</name>
    <dbReference type="NCBI Taxonomy" id="2509675"/>
    <lineage>
        <taxon>Bacteria</taxon>
        <taxon>Bacillati</taxon>
        <taxon>Chloroflexota</taxon>
        <taxon>Ktedonobacteria</taxon>
        <taxon>Ktedonobacterales</taxon>
        <taxon>Ktedonosporobacteraceae</taxon>
        <taxon>Ktedonosporobacter</taxon>
    </lineage>
</organism>
<dbReference type="Proteomes" id="UP000290365">
    <property type="component" value="Chromosome"/>
</dbReference>
<name>A0A4V0YZR2_KTERU</name>
<reference evidence="2 3" key="1">
    <citation type="submission" date="2019-01" db="EMBL/GenBank/DDBJ databases">
        <title>Ktedonosporobacter rubrisoli SCAWS-G2.</title>
        <authorList>
            <person name="Huang Y."/>
            <person name="Yan B."/>
        </authorList>
    </citation>
    <scope>NUCLEOTIDE SEQUENCE [LARGE SCALE GENOMIC DNA]</scope>
    <source>
        <strain evidence="2 3">SCAWS-G2</strain>
    </source>
</reference>
<keyword evidence="1" id="KW-0812">Transmembrane</keyword>
<gene>
    <name evidence="2" type="ORF">EPA93_33415</name>
</gene>
<sequence>MASPRITAAIIVLLLIGIFSLGGIVGVSWLGPRLVHGSNVEHEDGTIIGIGPGKNFVLKNTGGQKLHFECSDQCRASLGHLQRHLSEKAHTDVYYMREADGVLLVIDVD</sequence>
<keyword evidence="3" id="KW-1185">Reference proteome</keyword>
<evidence type="ECO:0000313" key="3">
    <source>
        <dbReference type="Proteomes" id="UP000290365"/>
    </source>
</evidence>
<proteinExistence type="predicted"/>